<organism evidence="1 2">
    <name type="scientific">Mycoplasmopsis bovis</name>
    <name type="common">Mycoplasma bovis</name>
    <dbReference type="NCBI Taxonomy" id="28903"/>
    <lineage>
        <taxon>Bacteria</taxon>
        <taxon>Bacillati</taxon>
        <taxon>Mycoplasmatota</taxon>
        <taxon>Mycoplasmoidales</taxon>
        <taxon>Metamycoplasmataceae</taxon>
        <taxon>Mycoplasmopsis</taxon>
    </lineage>
</organism>
<dbReference type="EMBL" id="CP058496">
    <property type="protein sequence ID" value="WHO15184.1"/>
    <property type="molecule type" value="Genomic_DNA"/>
</dbReference>
<dbReference type="NCBIfam" id="TIGR01537">
    <property type="entry name" value="portal_HK97"/>
    <property type="match status" value="1"/>
</dbReference>
<dbReference type="Proteomes" id="UP000596039">
    <property type="component" value="Chromosome"/>
</dbReference>
<dbReference type="InterPro" id="IPR006944">
    <property type="entry name" value="Phage/GTA_portal"/>
</dbReference>
<dbReference type="Pfam" id="PF04860">
    <property type="entry name" value="Phage_portal"/>
    <property type="match status" value="1"/>
</dbReference>
<sequence>MGFFSFLRKKPKKITESAGRFQDFSYSLNDYSTSELLRSLSPSEFLMYGLMVRAVQLIANDIAKVNFTVQRKKANGDIEHSQDTYIAKLLNDKPNNSQTPWEFKKILIWNLLLYGSCPILIARDEFNNPTELLPVFPYYVNKVENESGTKYFYVKKDKPIEIYPDEIIWIEYEMIQGFDSLNIRTLFKSTISKIKENELSIINAIKNDMRSSMFIKVKDITNNEQRRQATEMLREMMERSKKTGSLSVVLDERWELGKATDIVNTQIDLQTRNSLGREFAASLGIPPAKLGIDDPNKYNSSVELNRAYVDNSLKPLLINICQRLTLSLANNDEKITFKTIDLLSVDIKSIQEFAASAINNGYATANEIRQLLGFDKHPDGDKLLANGTLTPVNDLSKQKGADIE</sequence>
<name>A0ABY8RX26_MYCBV</name>
<dbReference type="RefSeq" id="WP_152028768.1">
    <property type="nucleotide sequence ID" value="NZ_CP058448.1"/>
</dbReference>
<proteinExistence type="predicted"/>
<evidence type="ECO:0000313" key="2">
    <source>
        <dbReference type="Proteomes" id="UP000596039"/>
    </source>
</evidence>
<evidence type="ECO:0000313" key="1">
    <source>
        <dbReference type="EMBL" id="WHO15184.1"/>
    </source>
</evidence>
<protein>
    <submittedName>
        <fullName evidence="1">Phage portal protein</fullName>
    </submittedName>
</protein>
<accession>A0ABY8RX26</accession>
<gene>
    <name evidence="1" type="ORF">HYD69_04260</name>
</gene>
<dbReference type="InterPro" id="IPR006427">
    <property type="entry name" value="Portal_HK97"/>
</dbReference>
<reference evidence="1 2" key="1">
    <citation type="journal article" date="2020" name="Vet. Res.">
        <title>Phylogenomic analysis of Mycoplasma bovis from Belgian veal, dairy and beef herds.</title>
        <authorList>
            <person name="Bokma J."/>
            <person name="Vereecke N."/>
            <person name="De Bleecker K."/>
            <person name="Callens J."/>
            <person name="Ribbens S."/>
            <person name="Nauwynck H."/>
            <person name="Haesebrouck F."/>
            <person name="Theuns S."/>
            <person name="Boyen F."/>
            <person name="Pardon B."/>
        </authorList>
    </citation>
    <scope>NUCLEOTIDE SEQUENCE [LARGE SCALE GENOMIC DNA]</scope>
    <source>
        <strain evidence="1 2">Mb222</strain>
    </source>
</reference>
<keyword evidence="2" id="KW-1185">Reference proteome</keyword>